<sequence length="218" mass="25402">EEANCTECTDYFWTEKNPVTAIIKFDNLEIKGRFSLYDNMKDSGTQISGSFVRGMKLNKPYLYKFITHIYSTCDNVHKNEFFAFDVSHSFLPRKVKTIRSNKFGSFKTTSNSWYWGHNIPTVVLAYQKSSLNSKTWKFKGCAELIMKDKESIKKPKNQLNPLENNDTFQSTFDNNTNTITRDEVLSSSKELQDEVLFNSSKTDKKYYVDIEITDDFKI</sequence>
<gene>
    <name evidence="1" type="ORF">DERYTH_LOCUS24857</name>
</gene>
<keyword evidence="2" id="KW-1185">Reference proteome</keyword>
<evidence type="ECO:0000313" key="2">
    <source>
        <dbReference type="Proteomes" id="UP000789405"/>
    </source>
</evidence>
<feature type="non-terminal residue" evidence="1">
    <location>
        <position position="218"/>
    </location>
</feature>
<dbReference type="AlphaFoldDB" id="A0A9N9K258"/>
<protein>
    <submittedName>
        <fullName evidence="1">8846_t:CDS:1</fullName>
    </submittedName>
</protein>
<name>A0A9N9K258_9GLOM</name>
<comment type="caution">
    <text evidence="1">The sequence shown here is derived from an EMBL/GenBank/DDBJ whole genome shotgun (WGS) entry which is preliminary data.</text>
</comment>
<dbReference type="EMBL" id="CAJVPY010043628">
    <property type="protein sequence ID" value="CAG8808322.1"/>
    <property type="molecule type" value="Genomic_DNA"/>
</dbReference>
<reference evidence="1" key="1">
    <citation type="submission" date="2021-06" db="EMBL/GenBank/DDBJ databases">
        <authorList>
            <person name="Kallberg Y."/>
            <person name="Tangrot J."/>
            <person name="Rosling A."/>
        </authorList>
    </citation>
    <scope>NUCLEOTIDE SEQUENCE</scope>
    <source>
        <strain evidence="1">MA453B</strain>
    </source>
</reference>
<accession>A0A9N9K258</accession>
<organism evidence="1 2">
    <name type="scientific">Dentiscutata erythropus</name>
    <dbReference type="NCBI Taxonomy" id="1348616"/>
    <lineage>
        <taxon>Eukaryota</taxon>
        <taxon>Fungi</taxon>
        <taxon>Fungi incertae sedis</taxon>
        <taxon>Mucoromycota</taxon>
        <taxon>Glomeromycotina</taxon>
        <taxon>Glomeromycetes</taxon>
        <taxon>Diversisporales</taxon>
        <taxon>Gigasporaceae</taxon>
        <taxon>Dentiscutata</taxon>
    </lineage>
</organism>
<dbReference type="Proteomes" id="UP000789405">
    <property type="component" value="Unassembled WGS sequence"/>
</dbReference>
<dbReference type="OrthoDB" id="2402034at2759"/>
<evidence type="ECO:0000313" key="1">
    <source>
        <dbReference type="EMBL" id="CAG8808322.1"/>
    </source>
</evidence>
<proteinExistence type="predicted"/>